<dbReference type="Proteomes" id="UP001059209">
    <property type="component" value="Chromosome"/>
</dbReference>
<keyword evidence="3" id="KW-1185">Reference proteome</keyword>
<keyword evidence="1" id="KW-1133">Transmembrane helix</keyword>
<keyword evidence="1" id="KW-0472">Membrane</keyword>
<evidence type="ECO:0000313" key="3">
    <source>
        <dbReference type="Proteomes" id="UP001059209"/>
    </source>
</evidence>
<dbReference type="EMBL" id="CP104205">
    <property type="protein sequence ID" value="UWX54218.1"/>
    <property type="molecule type" value="Genomic_DNA"/>
</dbReference>
<evidence type="ECO:0000313" key="2">
    <source>
        <dbReference type="EMBL" id="UWX54218.1"/>
    </source>
</evidence>
<protein>
    <recommendedName>
        <fullName evidence="4">Glycine zipper 2TM domain-containing protein</fullName>
    </recommendedName>
</protein>
<proteinExistence type="predicted"/>
<accession>A0ABY5Y5E4</accession>
<gene>
    <name evidence="2" type="ORF">NYZ99_14760</name>
</gene>
<organism evidence="2 3">
    <name type="scientific">Maribacter litopenaei</name>
    <dbReference type="NCBI Taxonomy" id="2976127"/>
    <lineage>
        <taxon>Bacteria</taxon>
        <taxon>Pseudomonadati</taxon>
        <taxon>Bacteroidota</taxon>
        <taxon>Flavobacteriia</taxon>
        <taxon>Flavobacteriales</taxon>
        <taxon>Flavobacteriaceae</taxon>
        <taxon>Maribacter</taxon>
    </lineage>
</organism>
<dbReference type="RefSeq" id="WP_260571981.1">
    <property type="nucleotide sequence ID" value="NZ_CP104205.1"/>
</dbReference>
<reference evidence="2" key="1">
    <citation type="submission" date="2022-09" db="EMBL/GenBank/DDBJ databases">
        <title>Maribacter litopenaei sp. nov., isolated from the intestinal tract of the Pacific White Shrimp, Litopenaeus vannamei.</title>
        <authorList>
            <person name="Kim S.Y."/>
            <person name="Hwang C.Y."/>
        </authorList>
    </citation>
    <scope>NUCLEOTIDE SEQUENCE</scope>
    <source>
        <strain evidence="2">HL-LV01</strain>
    </source>
</reference>
<sequence length="49" mass="5294">MNNKNQVKGIALGIAIGVAVGVATDNAGTLVGHRRRYWGGRRYDRKGEP</sequence>
<keyword evidence="1" id="KW-0812">Transmembrane</keyword>
<evidence type="ECO:0008006" key="4">
    <source>
        <dbReference type="Google" id="ProtNLM"/>
    </source>
</evidence>
<name>A0ABY5Y5E4_9FLAO</name>
<evidence type="ECO:0000256" key="1">
    <source>
        <dbReference type="SAM" id="Phobius"/>
    </source>
</evidence>
<feature type="transmembrane region" description="Helical" evidence="1">
    <location>
        <begin position="12"/>
        <end position="32"/>
    </location>
</feature>